<dbReference type="EMBL" id="FOOU01000001">
    <property type="protein sequence ID" value="SFF84470.1"/>
    <property type="molecule type" value="Genomic_DNA"/>
</dbReference>
<evidence type="ECO:0008006" key="3">
    <source>
        <dbReference type="Google" id="ProtNLM"/>
    </source>
</evidence>
<dbReference type="InterPro" id="IPR009367">
    <property type="entry name" value="Elm1-like"/>
</dbReference>
<name>A0A1I2M0V4_9GAMM</name>
<dbReference type="RefSeq" id="WP_090723505.1">
    <property type="nucleotide sequence ID" value="NZ_FOOU01000001.1"/>
</dbReference>
<dbReference type="Proteomes" id="UP000198623">
    <property type="component" value="Unassembled WGS sequence"/>
</dbReference>
<dbReference type="OrthoDB" id="1865at2"/>
<organism evidence="1 2">
    <name type="scientific">Neptunomonas qingdaonensis</name>
    <dbReference type="NCBI Taxonomy" id="1045558"/>
    <lineage>
        <taxon>Bacteria</taxon>
        <taxon>Pseudomonadati</taxon>
        <taxon>Pseudomonadota</taxon>
        <taxon>Gammaproteobacteria</taxon>
        <taxon>Oceanospirillales</taxon>
        <taxon>Oceanospirillaceae</taxon>
        <taxon>Neptunomonas</taxon>
    </lineage>
</organism>
<gene>
    <name evidence="1" type="ORF">SAMN05216175_101330</name>
</gene>
<proteinExistence type="predicted"/>
<sequence>MSDIVPDICIISDGKPGHLNQSLGLVEALLRTNASLTYEVCPPVSWRHLLKLLISHLFTTPASSEVRLFVAAGHRTHLTLLVYKWCFGRKTNAKAVVLMQPSLPLRWFDLCLIPEHDQPASMPNVIETWGALNRVQPGSKAKNTGLILIGGPSKHFVWDESQVLNQLKQIVEHEADTDWILTTSRRTPESFLISLSAAKLKINIIPCAQTGKDWLPEQLAIAETCWVTEDSVSMVYEALTAGCRVGLIELKSKTDSRIARGLARLRASGRVRSLKQSGNPSEKVLPALAEARRCADLIIKKGWI</sequence>
<dbReference type="AlphaFoldDB" id="A0A1I2M0V4"/>
<protein>
    <recommendedName>
        <fullName evidence="3">Fission protein ELM1</fullName>
    </recommendedName>
</protein>
<reference evidence="2" key="1">
    <citation type="submission" date="2016-10" db="EMBL/GenBank/DDBJ databases">
        <authorList>
            <person name="Varghese N."/>
            <person name="Submissions S."/>
        </authorList>
    </citation>
    <scope>NUCLEOTIDE SEQUENCE [LARGE SCALE GENOMIC DNA]</scope>
    <source>
        <strain evidence="2">CGMCC 1.10971</strain>
    </source>
</reference>
<evidence type="ECO:0000313" key="2">
    <source>
        <dbReference type="Proteomes" id="UP000198623"/>
    </source>
</evidence>
<dbReference type="Pfam" id="PF06258">
    <property type="entry name" value="Mito_fiss_Elm1"/>
    <property type="match status" value="1"/>
</dbReference>
<accession>A0A1I2M0V4</accession>
<dbReference type="STRING" id="1045558.SAMN05216175_101330"/>
<keyword evidence="2" id="KW-1185">Reference proteome</keyword>
<evidence type="ECO:0000313" key="1">
    <source>
        <dbReference type="EMBL" id="SFF84470.1"/>
    </source>
</evidence>